<dbReference type="EMBL" id="JAEFCI010013247">
    <property type="protein sequence ID" value="KAG5455514.1"/>
    <property type="molecule type" value="Genomic_DNA"/>
</dbReference>
<reference evidence="2 3" key="1">
    <citation type="journal article" name="Sci. Rep.">
        <title>Genome-scale phylogenetic analyses confirm Olpidium as the closest living zoosporic fungus to the non-flagellated, terrestrial fungi.</title>
        <authorList>
            <person name="Chang Y."/>
            <person name="Rochon D."/>
            <person name="Sekimoto S."/>
            <person name="Wang Y."/>
            <person name="Chovatia M."/>
            <person name="Sandor L."/>
            <person name="Salamov A."/>
            <person name="Grigoriev I.V."/>
            <person name="Stajich J.E."/>
            <person name="Spatafora J.W."/>
        </authorList>
    </citation>
    <scope>NUCLEOTIDE SEQUENCE [LARGE SCALE GENOMIC DNA]</scope>
    <source>
        <strain evidence="2">S191</strain>
    </source>
</reference>
<sequence>MLETAPAAPCGPRENSPAKGTGTTETEAGAAELGGGGGSEGRGVGGAQRSWDWSNDAWGTEVGETAEDGGDVAHGNCGSAKPTGTPCHSRITPLEGEHLIDEAAQATTCGADDYGERGGPTDSDVVLAASSSTPRPAERELITAKSPSEEGTADAAGGDKSEPAAEAAGDRAEREEKMCRICFGYALSPGERRLSTTGPSALGDALYPPARCLGNFI</sequence>
<protein>
    <submittedName>
        <fullName evidence="2">Uncharacterized protein</fullName>
    </submittedName>
</protein>
<feature type="compositionally biased region" description="Gly residues" evidence="1">
    <location>
        <begin position="32"/>
        <end position="46"/>
    </location>
</feature>
<dbReference type="AlphaFoldDB" id="A0A8H8DDU6"/>
<evidence type="ECO:0000256" key="1">
    <source>
        <dbReference type="SAM" id="MobiDB-lite"/>
    </source>
</evidence>
<feature type="compositionally biased region" description="Low complexity" evidence="1">
    <location>
        <begin position="20"/>
        <end position="31"/>
    </location>
</feature>
<organism evidence="2 3">
    <name type="scientific">Olpidium bornovanus</name>
    <dbReference type="NCBI Taxonomy" id="278681"/>
    <lineage>
        <taxon>Eukaryota</taxon>
        <taxon>Fungi</taxon>
        <taxon>Fungi incertae sedis</taxon>
        <taxon>Olpidiomycota</taxon>
        <taxon>Olpidiomycotina</taxon>
        <taxon>Olpidiomycetes</taxon>
        <taxon>Olpidiales</taxon>
        <taxon>Olpidiaceae</taxon>
        <taxon>Olpidium</taxon>
    </lineage>
</organism>
<accession>A0A8H8DDU6</accession>
<gene>
    <name evidence="2" type="ORF">BJ554DRAFT_5046</name>
</gene>
<name>A0A8H8DDU6_9FUNG</name>
<proteinExistence type="predicted"/>
<feature type="region of interest" description="Disordered" evidence="1">
    <location>
        <begin position="1"/>
        <end position="86"/>
    </location>
</feature>
<evidence type="ECO:0000313" key="3">
    <source>
        <dbReference type="Proteomes" id="UP000673691"/>
    </source>
</evidence>
<evidence type="ECO:0000313" key="2">
    <source>
        <dbReference type="EMBL" id="KAG5455514.1"/>
    </source>
</evidence>
<dbReference type="Proteomes" id="UP000673691">
    <property type="component" value="Unassembled WGS sequence"/>
</dbReference>
<comment type="caution">
    <text evidence="2">The sequence shown here is derived from an EMBL/GenBank/DDBJ whole genome shotgun (WGS) entry which is preliminary data.</text>
</comment>
<feature type="compositionally biased region" description="Basic and acidic residues" evidence="1">
    <location>
        <begin position="157"/>
        <end position="173"/>
    </location>
</feature>
<keyword evidence="3" id="KW-1185">Reference proteome</keyword>
<feature type="region of interest" description="Disordered" evidence="1">
    <location>
        <begin position="127"/>
        <end position="173"/>
    </location>
</feature>